<evidence type="ECO:0000313" key="3">
    <source>
        <dbReference type="Proteomes" id="UP001595844"/>
    </source>
</evidence>
<dbReference type="EMBL" id="JBHSDL010000014">
    <property type="protein sequence ID" value="MFC4375219.1"/>
    <property type="molecule type" value="Genomic_DNA"/>
</dbReference>
<dbReference type="RefSeq" id="WP_378563827.1">
    <property type="nucleotide sequence ID" value="NZ_JBHSDL010000014.1"/>
</dbReference>
<dbReference type="InterPro" id="IPR010982">
    <property type="entry name" value="Lambda_DNA-bd_dom_sf"/>
</dbReference>
<proteinExistence type="predicted"/>
<accession>A0ABV8VGR2</accession>
<evidence type="ECO:0000313" key="2">
    <source>
        <dbReference type="EMBL" id="MFC4375219.1"/>
    </source>
</evidence>
<dbReference type="PROSITE" id="PS50943">
    <property type="entry name" value="HTH_CROC1"/>
    <property type="match status" value="1"/>
</dbReference>
<dbReference type="Proteomes" id="UP001595844">
    <property type="component" value="Unassembled WGS sequence"/>
</dbReference>
<organism evidence="2 3">
    <name type="scientific">Nocardia halotolerans</name>
    <dbReference type="NCBI Taxonomy" id="1755878"/>
    <lineage>
        <taxon>Bacteria</taxon>
        <taxon>Bacillati</taxon>
        <taxon>Actinomycetota</taxon>
        <taxon>Actinomycetes</taxon>
        <taxon>Mycobacteriales</taxon>
        <taxon>Nocardiaceae</taxon>
        <taxon>Nocardia</taxon>
    </lineage>
</organism>
<sequence length="158" mass="17570">MSEVSRGALVRALHTKSLEGLSGQLRARTAQRLRLLRTAQDPAELLVDWWAGQVPTHLDGGSNLVVHAIAGNTSRVREVLHRPRREYMRYPSTLAQVVRDERTIQGLTRAELAARADVDRALVADIERAGRLNDITGLRKLLRTLGIEPTALPAMDLR</sequence>
<dbReference type="Pfam" id="PF01381">
    <property type="entry name" value="HTH_3"/>
    <property type="match status" value="1"/>
</dbReference>
<keyword evidence="3" id="KW-1185">Reference proteome</keyword>
<feature type="domain" description="HTH cro/C1-type" evidence="1">
    <location>
        <begin position="98"/>
        <end position="152"/>
    </location>
</feature>
<reference evidence="3" key="1">
    <citation type="journal article" date="2019" name="Int. J. Syst. Evol. Microbiol.">
        <title>The Global Catalogue of Microorganisms (GCM) 10K type strain sequencing project: providing services to taxonomists for standard genome sequencing and annotation.</title>
        <authorList>
            <consortium name="The Broad Institute Genomics Platform"/>
            <consortium name="The Broad Institute Genome Sequencing Center for Infectious Disease"/>
            <person name="Wu L."/>
            <person name="Ma J."/>
        </authorList>
    </citation>
    <scope>NUCLEOTIDE SEQUENCE [LARGE SCALE GENOMIC DNA]</scope>
    <source>
        <strain evidence="3">IBRC-M 10490</strain>
    </source>
</reference>
<protein>
    <submittedName>
        <fullName evidence="2">Multiprotein-bridging factor 1 family protein</fullName>
    </submittedName>
</protein>
<gene>
    <name evidence="2" type="ORF">ACFO5K_14055</name>
</gene>
<dbReference type="SUPFAM" id="SSF47413">
    <property type="entry name" value="lambda repressor-like DNA-binding domains"/>
    <property type="match status" value="1"/>
</dbReference>
<comment type="caution">
    <text evidence="2">The sequence shown here is derived from an EMBL/GenBank/DDBJ whole genome shotgun (WGS) entry which is preliminary data.</text>
</comment>
<evidence type="ECO:0000259" key="1">
    <source>
        <dbReference type="PROSITE" id="PS50943"/>
    </source>
</evidence>
<dbReference type="InterPro" id="IPR001387">
    <property type="entry name" value="Cro/C1-type_HTH"/>
</dbReference>
<dbReference type="Gene3D" id="1.10.260.40">
    <property type="entry name" value="lambda repressor-like DNA-binding domains"/>
    <property type="match status" value="1"/>
</dbReference>
<dbReference type="CDD" id="cd00093">
    <property type="entry name" value="HTH_XRE"/>
    <property type="match status" value="1"/>
</dbReference>
<name>A0ABV8VGR2_9NOCA</name>
<dbReference type="SMART" id="SM00530">
    <property type="entry name" value="HTH_XRE"/>
    <property type="match status" value="1"/>
</dbReference>